<comment type="caution">
    <text evidence="1">The sequence shown here is derived from an EMBL/GenBank/DDBJ whole genome shotgun (WGS) entry which is preliminary data.</text>
</comment>
<name>A0A9X7PIX6_9ACTN</name>
<reference evidence="1 2" key="1">
    <citation type="submission" date="2018-03" db="EMBL/GenBank/DDBJ databases">
        <title>Chitinolytic properties of Streptosporangium nondiastaticum TBG75A20.</title>
        <authorList>
            <person name="Gayathri V."/>
            <person name="Shiburaj S."/>
        </authorList>
    </citation>
    <scope>NUCLEOTIDE SEQUENCE [LARGE SCALE GENOMIC DNA]</scope>
    <source>
        <strain evidence="1 2">TBG75A20</strain>
    </source>
</reference>
<accession>A0A9X7PIX6</accession>
<sequence length="64" mass="6836">MTRSTATTITDDGLDDLYERLATAAHIADTLLCTTHRRTEIVITLRDLCAGDIAPGHAIAQIAA</sequence>
<keyword evidence="2" id="KW-1185">Reference proteome</keyword>
<dbReference type="AlphaFoldDB" id="A0A9X7PIX6"/>
<evidence type="ECO:0000313" key="2">
    <source>
        <dbReference type="Proteomes" id="UP000242427"/>
    </source>
</evidence>
<organism evidence="1 2">
    <name type="scientific">Streptosporangium nondiastaticum</name>
    <dbReference type="NCBI Taxonomy" id="35764"/>
    <lineage>
        <taxon>Bacteria</taxon>
        <taxon>Bacillati</taxon>
        <taxon>Actinomycetota</taxon>
        <taxon>Actinomycetes</taxon>
        <taxon>Streptosporangiales</taxon>
        <taxon>Streptosporangiaceae</taxon>
        <taxon>Streptosporangium</taxon>
    </lineage>
</organism>
<gene>
    <name evidence="1" type="ORF">B7P34_06805</name>
</gene>
<protein>
    <submittedName>
        <fullName evidence="1">Uncharacterized protein</fullName>
    </submittedName>
</protein>
<dbReference type="RefSeq" id="WP_106674888.1">
    <property type="nucleotide sequence ID" value="NZ_PXWG01000009.1"/>
</dbReference>
<dbReference type="EMBL" id="PXWG01000009">
    <property type="protein sequence ID" value="PSJ29572.1"/>
    <property type="molecule type" value="Genomic_DNA"/>
</dbReference>
<dbReference type="Proteomes" id="UP000242427">
    <property type="component" value="Unassembled WGS sequence"/>
</dbReference>
<proteinExistence type="predicted"/>
<evidence type="ECO:0000313" key="1">
    <source>
        <dbReference type="EMBL" id="PSJ29572.1"/>
    </source>
</evidence>